<dbReference type="PANTHER" id="PTHR48005:SF16">
    <property type="entry name" value="MDIS1-INTERACTING RECEPTOR LIKE KINASE 2-LIKE ISOFORM X1"/>
    <property type="match status" value="1"/>
</dbReference>
<accession>A0A9Q0QTU7</accession>
<keyword evidence="15" id="KW-0675">Receptor</keyword>
<dbReference type="PROSITE" id="PS00109">
    <property type="entry name" value="PROTEIN_KINASE_TYR"/>
    <property type="match status" value="1"/>
</dbReference>
<dbReference type="EC" id="2.7.11.1" evidence="2"/>
<dbReference type="GO" id="GO:0005524">
    <property type="term" value="F:ATP binding"/>
    <property type="evidence" value="ECO:0007669"/>
    <property type="project" value="UniProtKB-UniRule"/>
</dbReference>
<dbReference type="SUPFAM" id="SSF56112">
    <property type="entry name" value="Protein kinase-like (PK-like)"/>
    <property type="match status" value="1"/>
</dbReference>
<comment type="caution">
    <text evidence="21">The sequence shown here is derived from an EMBL/GenBank/DDBJ whole genome shotgun (WGS) entry which is preliminary data.</text>
</comment>
<dbReference type="OrthoDB" id="676979at2759"/>
<dbReference type="PROSITE" id="PS00107">
    <property type="entry name" value="PROTEIN_KINASE_ATP"/>
    <property type="match status" value="1"/>
</dbReference>
<keyword evidence="9" id="KW-0677">Repeat</keyword>
<organism evidence="21 22">
    <name type="scientific">Protea cynaroides</name>
    <dbReference type="NCBI Taxonomy" id="273540"/>
    <lineage>
        <taxon>Eukaryota</taxon>
        <taxon>Viridiplantae</taxon>
        <taxon>Streptophyta</taxon>
        <taxon>Embryophyta</taxon>
        <taxon>Tracheophyta</taxon>
        <taxon>Spermatophyta</taxon>
        <taxon>Magnoliopsida</taxon>
        <taxon>Proteales</taxon>
        <taxon>Proteaceae</taxon>
        <taxon>Protea</taxon>
    </lineage>
</organism>
<keyword evidence="3" id="KW-0723">Serine/threonine-protein kinase</keyword>
<keyword evidence="5" id="KW-0433">Leucine-rich repeat</keyword>
<evidence type="ECO:0000256" key="5">
    <source>
        <dbReference type="ARBA" id="ARBA00022614"/>
    </source>
</evidence>
<dbReference type="Pfam" id="PF00069">
    <property type="entry name" value="Pkinase"/>
    <property type="match status" value="1"/>
</dbReference>
<dbReference type="GO" id="GO:0004674">
    <property type="term" value="F:protein serine/threonine kinase activity"/>
    <property type="evidence" value="ECO:0007669"/>
    <property type="project" value="UniProtKB-KW"/>
</dbReference>
<dbReference type="InterPro" id="IPR000719">
    <property type="entry name" value="Prot_kinase_dom"/>
</dbReference>
<keyword evidence="14" id="KW-0472">Membrane</keyword>
<evidence type="ECO:0000256" key="15">
    <source>
        <dbReference type="ARBA" id="ARBA00023170"/>
    </source>
</evidence>
<name>A0A9Q0QTU7_9MAGN</name>
<keyword evidence="12 19" id="KW-0067">ATP-binding</keyword>
<evidence type="ECO:0000256" key="18">
    <source>
        <dbReference type="ARBA" id="ARBA00048679"/>
    </source>
</evidence>
<dbReference type="InterPro" id="IPR051420">
    <property type="entry name" value="Ser_Thr_Kinases_DiverseReg"/>
</dbReference>
<evidence type="ECO:0000256" key="10">
    <source>
        <dbReference type="ARBA" id="ARBA00022741"/>
    </source>
</evidence>
<evidence type="ECO:0000256" key="11">
    <source>
        <dbReference type="ARBA" id="ARBA00022777"/>
    </source>
</evidence>
<proteinExistence type="predicted"/>
<comment type="catalytic activity">
    <reaction evidence="18">
        <text>L-seryl-[protein] + ATP = O-phospho-L-seryl-[protein] + ADP + H(+)</text>
        <dbReference type="Rhea" id="RHEA:17989"/>
        <dbReference type="Rhea" id="RHEA-COMP:9863"/>
        <dbReference type="Rhea" id="RHEA-COMP:11604"/>
        <dbReference type="ChEBI" id="CHEBI:15378"/>
        <dbReference type="ChEBI" id="CHEBI:29999"/>
        <dbReference type="ChEBI" id="CHEBI:30616"/>
        <dbReference type="ChEBI" id="CHEBI:83421"/>
        <dbReference type="ChEBI" id="CHEBI:456216"/>
        <dbReference type="EC" id="2.7.11.1"/>
    </reaction>
</comment>
<evidence type="ECO:0000256" key="3">
    <source>
        <dbReference type="ARBA" id="ARBA00022527"/>
    </source>
</evidence>
<keyword evidence="16" id="KW-0325">Glycoprotein</keyword>
<evidence type="ECO:0000256" key="13">
    <source>
        <dbReference type="ARBA" id="ARBA00022989"/>
    </source>
</evidence>
<dbReference type="PANTHER" id="PTHR48005">
    <property type="entry name" value="LEUCINE RICH REPEAT KINASE 2"/>
    <property type="match status" value="1"/>
</dbReference>
<evidence type="ECO:0000256" key="16">
    <source>
        <dbReference type="ARBA" id="ARBA00023180"/>
    </source>
</evidence>
<evidence type="ECO:0000256" key="2">
    <source>
        <dbReference type="ARBA" id="ARBA00012513"/>
    </source>
</evidence>
<keyword evidence="13" id="KW-1133">Transmembrane helix</keyword>
<evidence type="ECO:0000313" key="21">
    <source>
        <dbReference type="EMBL" id="KAJ4971592.1"/>
    </source>
</evidence>
<dbReference type="FunFam" id="1.10.510.10:FF:001023">
    <property type="entry name" value="Os07g0541700 protein"/>
    <property type="match status" value="1"/>
</dbReference>
<dbReference type="Gene3D" id="3.30.200.20">
    <property type="entry name" value="Phosphorylase Kinase, domain 1"/>
    <property type="match status" value="1"/>
</dbReference>
<evidence type="ECO:0000256" key="1">
    <source>
        <dbReference type="ARBA" id="ARBA00004479"/>
    </source>
</evidence>
<keyword evidence="22" id="KW-1185">Reference proteome</keyword>
<evidence type="ECO:0000256" key="8">
    <source>
        <dbReference type="ARBA" id="ARBA00022729"/>
    </source>
</evidence>
<gene>
    <name evidence="21" type="ORF">NE237_004691</name>
</gene>
<evidence type="ECO:0000256" key="7">
    <source>
        <dbReference type="ARBA" id="ARBA00022692"/>
    </source>
</evidence>
<feature type="domain" description="Protein kinase" evidence="20">
    <location>
        <begin position="53"/>
        <end position="260"/>
    </location>
</feature>
<dbReference type="EMBL" id="JAMYWD010000005">
    <property type="protein sequence ID" value="KAJ4971592.1"/>
    <property type="molecule type" value="Genomic_DNA"/>
</dbReference>
<evidence type="ECO:0000256" key="9">
    <source>
        <dbReference type="ARBA" id="ARBA00022737"/>
    </source>
</evidence>
<feature type="binding site" evidence="19">
    <location>
        <position position="81"/>
    </location>
    <ligand>
        <name>ATP</name>
        <dbReference type="ChEBI" id="CHEBI:30616"/>
    </ligand>
</feature>
<protein>
    <recommendedName>
        <fullName evidence="2">non-specific serine/threonine protein kinase</fullName>
        <ecNumber evidence="2">2.7.11.1</ecNumber>
    </recommendedName>
</protein>
<evidence type="ECO:0000256" key="12">
    <source>
        <dbReference type="ARBA" id="ARBA00022840"/>
    </source>
</evidence>
<evidence type="ECO:0000313" key="22">
    <source>
        <dbReference type="Proteomes" id="UP001141806"/>
    </source>
</evidence>
<evidence type="ECO:0000256" key="19">
    <source>
        <dbReference type="PROSITE-ProRule" id="PRU10141"/>
    </source>
</evidence>
<dbReference type="GO" id="GO:0016020">
    <property type="term" value="C:membrane"/>
    <property type="evidence" value="ECO:0007669"/>
    <property type="project" value="UniProtKB-SubCell"/>
</dbReference>
<keyword evidence="8" id="KW-0732">Signal</keyword>
<keyword evidence="10 19" id="KW-0547">Nucleotide-binding</keyword>
<evidence type="ECO:0000259" key="20">
    <source>
        <dbReference type="PROSITE" id="PS50011"/>
    </source>
</evidence>
<reference evidence="21" key="1">
    <citation type="journal article" date="2023" name="Plant J.">
        <title>The genome of the king protea, Protea cynaroides.</title>
        <authorList>
            <person name="Chang J."/>
            <person name="Duong T.A."/>
            <person name="Schoeman C."/>
            <person name="Ma X."/>
            <person name="Roodt D."/>
            <person name="Barker N."/>
            <person name="Li Z."/>
            <person name="Van de Peer Y."/>
            <person name="Mizrachi E."/>
        </authorList>
    </citation>
    <scope>NUCLEOTIDE SEQUENCE</scope>
    <source>
        <tissue evidence="21">Young leaves</tissue>
    </source>
</reference>
<evidence type="ECO:0000256" key="6">
    <source>
        <dbReference type="ARBA" id="ARBA00022679"/>
    </source>
</evidence>
<keyword evidence="6" id="KW-0808">Transferase</keyword>
<dbReference type="InterPro" id="IPR008266">
    <property type="entry name" value="Tyr_kinase_AS"/>
</dbReference>
<dbReference type="FunFam" id="3.30.200.20:FF:000309">
    <property type="entry name" value="Leucine-rich repeat receptor protein kinase MSP1"/>
    <property type="match status" value="1"/>
</dbReference>
<dbReference type="Proteomes" id="UP001141806">
    <property type="component" value="Unassembled WGS sequence"/>
</dbReference>
<keyword evidence="4" id="KW-0597">Phosphoprotein</keyword>
<sequence length="260" mass="29630">MCNYWNPFSLTRKKKKKKGNIEKTGRNHGNIFSIWSFDGNIAYEDIIKATEDFDVKYCIGIGTTGRVYKAVLPIGHVVALKKFHPLEGQVVVDEKSFENEIRVLTDIQHRNIVKLYGFCFHPRCMFLVYEYMEKGSLTGILSDQVEALEFDWTKRVNVIKSVANALSYLHQGCIPPIIHRDISSKNILLDFELEARVSDFGIARLLNPDSSNWTLLKGTHGYIAPGIRNGDKGMEDQRRRTGASKEGFDRKLETVGRGAW</sequence>
<dbReference type="Gene3D" id="1.10.510.10">
    <property type="entry name" value="Transferase(Phosphotransferase) domain 1"/>
    <property type="match status" value="1"/>
</dbReference>
<dbReference type="PROSITE" id="PS50011">
    <property type="entry name" value="PROTEIN_KINASE_DOM"/>
    <property type="match status" value="1"/>
</dbReference>
<evidence type="ECO:0000256" key="4">
    <source>
        <dbReference type="ARBA" id="ARBA00022553"/>
    </source>
</evidence>
<dbReference type="InterPro" id="IPR017441">
    <property type="entry name" value="Protein_kinase_ATP_BS"/>
</dbReference>
<dbReference type="InterPro" id="IPR011009">
    <property type="entry name" value="Kinase-like_dom_sf"/>
</dbReference>
<comment type="catalytic activity">
    <reaction evidence="17">
        <text>L-threonyl-[protein] + ATP = O-phospho-L-threonyl-[protein] + ADP + H(+)</text>
        <dbReference type="Rhea" id="RHEA:46608"/>
        <dbReference type="Rhea" id="RHEA-COMP:11060"/>
        <dbReference type="Rhea" id="RHEA-COMP:11605"/>
        <dbReference type="ChEBI" id="CHEBI:15378"/>
        <dbReference type="ChEBI" id="CHEBI:30013"/>
        <dbReference type="ChEBI" id="CHEBI:30616"/>
        <dbReference type="ChEBI" id="CHEBI:61977"/>
        <dbReference type="ChEBI" id="CHEBI:456216"/>
        <dbReference type="EC" id="2.7.11.1"/>
    </reaction>
</comment>
<keyword evidence="7" id="KW-0812">Transmembrane</keyword>
<comment type="subcellular location">
    <subcellularLocation>
        <location evidence="1">Membrane</location>
        <topology evidence="1">Single-pass type I membrane protein</topology>
    </subcellularLocation>
</comment>
<evidence type="ECO:0000256" key="17">
    <source>
        <dbReference type="ARBA" id="ARBA00047899"/>
    </source>
</evidence>
<keyword evidence="11" id="KW-0418">Kinase</keyword>
<evidence type="ECO:0000256" key="14">
    <source>
        <dbReference type="ARBA" id="ARBA00023136"/>
    </source>
</evidence>
<dbReference type="AlphaFoldDB" id="A0A9Q0QTU7"/>